<protein>
    <submittedName>
        <fullName evidence="1">Uncharacterized protein</fullName>
    </submittedName>
</protein>
<reference evidence="1" key="2">
    <citation type="submission" date="2020-11" db="EMBL/GenBank/DDBJ databases">
        <authorList>
            <person name="McCartney M.A."/>
            <person name="Auch B."/>
            <person name="Kono T."/>
            <person name="Mallez S."/>
            <person name="Becker A."/>
            <person name="Gohl D.M."/>
            <person name="Silverstein K.A.T."/>
            <person name="Koren S."/>
            <person name="Bechman K.B."/>
            <person name="Herman A."/>
            <person name="Abrahante J.E."/>
            <person name="Garbe J."/>
        </authorList>
    </citation>
    <scope>NUCLEOTIDE SEQUENCE</scope>
    <source>
        <strain evidence="1">Duluth1</strain>
        <tissue evidence="1">Whole animal</tissue>
    </source>
</reference>
<evidence type="ECO:0000313" key="1">
    <source>
        <dbReference type="EMBL" id="KAH3737147.1"/>
    </source>
</evidence>
<name>A0A9D4D1M5_DREPO</name>
<dbReference type="Proteomes" id="UP000828390">
    <property type="component" value="Unassembled WGS sequence"/>
</dbReference>
<organism evidence="1 2">
    <name type="scientific">Dreissena polymorpha</name>
    <name type="common">Zebra mussel</name>
    <name type="synonym">Mytilus polymorpha</name>
    <dbReference type="NCBI Taxonomy" id="45954"/>
    <lineage>
        <taxon>Eukaryota</taxon>
        <taxon>Metazoa</taxon>
        <taxon>Spiralia</taxon>
        <taxon>Lophotrochozoa</taxon>
        <taxon>Mollusca</taxon>
        <taxon>Bivalvia</taxon>
        <taxon>Autobranchia</taxon>
        <taxon>Heteroconchia</taxon>
        <taxon>Euheterodonta</taxon>
        <taxon>Imparidentia</taxon>
        <taxon>Neoheterodontei</taxon>
        <taxon>Myida</taxon>
        <taxon>Dreissenoidea</taxon>
        <taxon>Dreissenidae</taxon>
        <taxon>Dreissena</taxon>
    </lineage>
</organism>
<accession>A0A9D4D1M5</accession>
<gene>
    <name evidence="1" type="ORF">DPMN_043726</name>
</gene>
<keyword evidence="2" id="KW-1185">Reference proteome</keyword>
<dbReference type="EMBL" id="JAIWYP010000011">
    <property type="protein sequence ID" value="KAH3737147.1"/>
    <property type="molecule type" value="Genomic_DNA"/>
</dbReference>
<comment type="caution">
    <text evidence="1">The sequence shown here is derived from an EMBL/GenBank/DDBJ whole genome shotgun (WGS) entry which is preliminary data.</text>
</comment>
<dbReference type="AlphaFoldDB" id="A0A9D4D1M5"/>
<reference evidence="1" key="1">
    <citation type="journal article" date="2019" name="bioRxiv">
        <title>The Genome of the Zebra Mussel, Dreissena polymorpha: A Resource for Invasive Species Research.</title>
        <authorList>
            <person name="McCartney M.A."/>
            <person name="Auch B."/>
            <person name="Kono T."/>
            <person name="Mallez S."/>
            <person name="Zhang Y."/>
            <person name="Obille A."/>
            <person name="Becker A."/>
            <person name="Abrahante J.E."/>
            <person name="Garbe J."/>
            <person name="Badalamenti J.P."/>
            <person name="Herman A."/>
            <person name="Mangelson H."/>
            <person name="Liachko I."/>
            <person name="Sullivan S."/>
            <person name="Sone E.D."/>
            <person name="Koren S."/>
            <person name="Silverstein K.A.T."/>
            <person name="Beckman K.B."/>
            <person name="Gohl D.M."/>
        </authorList>
    </citation>
    <scope>NUCLEOTIDE SEQUENCE</scope>
    <source>
        <strain evidence="1">Duluth1</strain>
        <tissue evidence="1">Whole animal</tissue>
    </source>
</reference>
<evidence type="ECO:0000313" key="2">
    <source>
        <dbReference type="Proteomes" id="UP000828390"/>
    </source>
</evidence>
<sequence>MTRRHVADRGLTRHVWWTDAKLRIDLPPHTEAASTADSALTRCALPPRIAKYVCSTLAVLYAPF</sequence>
<proteinExistence type="predicted"/>